<evidence type="ECO:0000256" key="6">
    <source>
        <dbReference type="SAM" id="Phobius"/>
    </source>
</evidence>
<dbReference type="EMBL" id="DVHI01000105">
    <property type="protein sequence ID" value="HIR63573.1"/>
    <property type="molecule type" value="Genomic_DNA"/>
</dbReference>
<keyword evidence="5 6" id="KW-0472">Membrane</keyword>
<feature type="transmembrane region" description="Helical" evidence="6">
    <location>
        <begin position="171"/>
        <end position="194"/>
    </location>
</feature>
<dbReference type="PANTHER" id="PTHR30250">
    <property type="entry name" value="PST FAMILY PREDICTED COLANIC ACID TRANSPORTER"/>
    <property type="match status" value="1"/>
</dbReference>
<dbReference type="Pfam" id="PF01943">
    <property type="entry name" value="Polysacc_synt"/>
    <property type="match status" value="1"/>
</dbReference>
<evidence type="ECO:0000256" key="1">
    <source>
        <dbReference type="ARBA" id="ARBA00004651"/>
    </source>
</evidence>
<feature type="transmembrane region" description="Helical" evidence="6">
    <location>
        <begin position="206"/>
        <end position="227"/>
    </location>
</feature>
<name>A0A9D1E2W8_9BACT</name>
<accession>A0A9D1E2W8</accession>
<evidence type="ECO:0000256" key="5">
    <source>
        <dbReference type="ARBA" id="ARBA00023136"/>
    </source>
</evidence>
<reference evidence="7" key="2">
    <citation type="journal article" date="2021" name="PeerJ">
        <title>Extensive microbial diversity within the chicken gut microbiome revealed by metagenomics and culture.</title>
        <authorList>
            <person name="Gilroy R."/>
            <person name="Ravi A."/>
            <person name="Getino M."/>
            <person name="Pursley I."/>
            <person name="Horton D.L."/>
            <person name="Alikhan N.F."/>
            <person name="Baker D."/>
            <person name="Gharbi K."/>
            <person name="Hall N."/>
            <person name="Watson M."/>
            <person name="Adriaenssens E.M."/>
            <person name="Foster-Nyarko E."/>
            <person name="Jarju S."/>
            <person name="Secka A."/>
            <person name="Antonio M."/>
            <person name="Oren A."/>
            <person name="Chaudhuri R.R."/>
            <person name="La Ragione R."/>
            <person name="Hildebrand F."/>
            <person name="Pallen M.J."/>
        </authorList>
    </citation>
    <scope>NUCLEOTIDE SEQUENCE</scope>
    <source>
        <strain evidence="7">ChiHjej13B12-12457</strain>
    </source>
</reference>
<dbReference type="Proteomes" id="UP000886744">
    <property type="component" value="Unassembled WGS sequence"/>
</dbReference>
<evidence type="ECO:0000256" key="2">
    <source>
        <dbReference type="ARBA" id="ARBA00022475"/>
    </source>
</evidence>
<reference evidence="7" key="1">
    <citation type="submission" date="2020-10" db="EMBL/GenBank/DDBJ databases">
        <authorList>
            <person name="Gilroy R."/>
        </authorList>
    </citation>
    <scope>NUCLEOTIDE SEQUENCE</scope>
    <source>
        <strain evidence="7">ChiHjej13B12-12457</strain>
    </source>
</reference>
<comment type="subcellular location">
    <subcellularLocation>
        <location evidence="1">Cell membrane</location>
        <topology evidence="1">Multi-pass membrane protein</topology>
    </subcellularLocation>
</comment>
<dbReference type="GO" id="GO:0005886">
    <property type="term" value="C:plasma membrane"/>
    <property type="evidence" value="ECO:0007669"/>
    <property type="project" value="UniProtKB-SubCell"/>
</dbReference>
<feature type="transmembrane region" description="Helical" evidence="6">
    <location>
        <begin position="131"/>
        <end position="150"/>
    </location>
</feature>
<feature type="transmembrane region" description="Helical" evidence="6">
    <location>
        <begin position="239"/>
        <end position="259"/>
    </location>
</feature>
<gene>
    <name evidence="7" type="ORF">IAC94_08680</name>
</gene>
<keyword evidence="2" id="KW-1003">Cell membrane</keyword>
<feature type="non-terminal residue" evidence="7">
    <location>
        <position position="1"/>
    </location>
</feature>
<dbReference type="AlphaFoldDB" id="A0A9D1E2W8"/>
<evidence type="ECO:0000256" key="4">
    <source>
        <dbReference type="ARBA" id="ARBA00022989"/>
    </source>
</evidence>
<feature type="transmembrane region" description="Helical" evidence="6">
    <location>
        <begin position="265"/>
        <end position="286"/>
    </location>
</feature>
<dbReference type="InterPro" id="IPR002797">
    <property type="entry name" value="Polysacc_synth"/>
</dbReference>
<feature type="transmembrane region" description="Helical" evidence="6">
    <location>
        <begin position="298"/>
        <end position="318"/>
    </location>
</feature>
<feature type="transmembrane region" description="Helical" evidence="6">
    <location>
        <begin position="53"/>
        <end position="75"/>
    </location>
</feature>
<protein>
    <submittedName>
        <fullName evidence="7">Oligosaccharide flippase family protein</fullName>
    </submittedName>
</protein>
<organism evidence="7 8">
    <name type="scientific">Candidatus Coprenecus avistercoris</name>
    <dbReference type="NCBI Taxonomy" id="2840730"/>
    <lineage>
        <taxon>Bacteria</taxon>
        <taxon>Pseudomonadati</taxon>
        <taxon>Bacteroidota</taxon>
        <taxon>Bacteroidia</taxon>
        <taxon>Bacteroidales</taxon>
        <taxon>Rikenellaceae</taxon>
        <taxon>Rikenellaceae incertae sedis</taxon>
        <taxon>Candidatus Coprenecus</taxon>
    </lineage>
</organism>
<evidence type="ECO:0000313" key="7">
    <source>
        <dbReference type="EMBL" id="HIR63573.1"/>
    </source>
</evidence>
<evidence type="ECO:0000256" key="3">
    <source>
        <dbReference type="ARBA" id="ARBA00022692"/>
    </source>
</evidence>
<dbReference type="InterPro" id="IPR050833">
    <property type="entry name" value="Poly_Biosynth_Transport"/>
</dbReference>
<evidence type="ECO:0000313" key="8">
    <source>
        <dbReference type="Proteomes" id="UP000886744"/>
    </source>
</evidence>
<feature type="transmembrane region" description="Helical" evidence="6">
    <location>
        <begin position="324"/>
        <end position="341"/>
    </location>
</feature>
<keyword evidence="4 6" id="KW-1133">Transmembrane helix</keyword>
<feature type="transmembrane region" description="Helical" evidence="6">
    <location>
        <begin position="96"/>
        <end position="119"/>
    </location>
</feature>
<proteinExistence type="predicted"/>
<feature type="transmembrane region" description="Helical" evidence="6">
    <location>
        <begin position="28"/>
        <end position="47"/>
    </location>
</feature>
<keyword evidence="3 6" id="KW-0812">Transmembrane</keyword>
<comment type="caution">
    <text evidence="7">The sequence shown here is derived from an EMBL/GenBank/DDBJ whole genome shotgun (WGS) entry which is preliminary data.</text>
</comment>
<dbReference type="PANTHER" id="PTHR30250:SF11">
    <property type="entry name" value="O-ANTIGEN TRANSPORTER-RELATED"/>
    <property type="match status" value="1"/>
</dbReference>
<sequence length="359" mass="39398">FWAGAAKIVFTTFLIEWFYTGIENFKYITIRSIIIKTVYVASVFIFIKGPGDYILYFVLTVASVVLNAAVNLVYARRYVSFRARDIFPLRFLKENLTLGAYLILNSMYSTFNVIFLGFVSDNVQVGYYTTAFKLYSIVLAFFTAFTNVMLPRMNALLSMNDRKGFRSMADNSFSILYTFSIPLIIFSMIFAPQIVRIIAGEGYGEAVLPMTVIMPAALMVGIAQILAVQILTPLKKDNVLLLASVVGAVAGISLNLVLVPCLHSIGTAVVLLCSETAVTCVYIVYVLRHGITPLHAGIIGRSLLTVLPAAAIWAAAAIFIDHPLLSIASGAAVGAPVWYIINSRTRGSALKLLIKKRND</sequence>